<sequence length="194" mass="21737">MDNSSKIQAIISDDPIRWRLLEIVRSLGLPDCWIGAGFVRNAVWDYLHGRDSSPISTDVDVIWFDAQRCTPEQDEALEAVLRGLEPNVLWSVKNQARMHAQNGDKPYLSATDAMRYWPETATAVAVALREKGSCEVAAPLGLDDLFDLIIRPAGRFATEKTAIYQSRLKSKNWVKIWPQLKLALVAVPPIPPTK</sequence>
<proteinExistence type="predicted"/>
<protein>
    <submittedName>
        <fullName evidence="2">Nucleotidyltransferase family protein</fullName>
    </submittedName>
</protein>
<dbReference type="RefSeq" id="WP_014756466.1">
    <property type="nucleotide sequence ID" value="NZ_BBNC01000007.1"/>
</dbReference>
<dbReference type="AlphaFoldDB" id="A0A7D6A4U5"/>
<dbReference type="GO" id="GO:0016740">
    <property type="term" value="F:transferase activity"/>
    <property type="evidence" value="ECO:0007669"/>
    <property type="project" value="UniProtKB-KW"/>
</dbReference>
<name>A0A7D6A4U5_PSEPU</name>
<accession>A0A7D6A4U5</accession>
<dbReference type="EMBL" id="CP059052">
    <property type="protein sequence ID" value="QLJ15724.1"/>
    <property type="molecule type" value="Genomic_DNA"/>
</dbReference>
<gene>
    <name evidence="1" type="ORF">H0H12_07240</name>
    <name evidence="2" type="ORF">H0H12_11175</name>
</gene>
<evidence type="ECO:0000313" key="3">
    <source>
        <dbReference type="Proteomes" id="UP000510934"/>
    </source>
</evidence>
<dbReference type="InterPro" id="IPR009267">
    <property type="entry name" value="NTP_transf_6"/>
</dbReference>
<reference evidence="2" key="2">
    <citation type="submission" date="2020-07" db="EMBL/GenBank/DDBJ databases">
        <authorList>
            <person name="Delegan Y."/>
            <person name="Filonov A."/>
            <person name="Puntus I."/>
            <person name="Valentovich L."/>
        </authorList>
    </citation>
    <scope>NUCLEOTIDE SEQUENCE</scope>
    <source>
        <strain evidence="2">BS3701</strain>
    </source>
</reference>
<evidence type="ECO:0000313" key="2">
    <source>
        <dbReference type="EMBL" id="QLJ16440.1"/>
    </source>
</evidence>
<dbReference type="Proteomes" id="UP000510934">
    <property type="component" value="Chromosome"/>
</dbReference>
<reference evidence="2 3" key="1">
    <citation type="journal article" date="2009" name="Mikrobiologiia">
        <title>[Phenanthren biodegradation and interaction of Pseudomonas putida BS3701 and Burkholderia sp.BS3702 in plant rhizosphere].</title>
        <authorList>
            <person name="Ovchinnikova A.A."/>
            <person name="Vetrova A.A."/>
            <person name="Filonov A.E."/>
            <person name="Boronin A.M."/>
        </authorList>
    </citation>
    <scope>NUCLEOTIDE SEQUENCE [LARGE SCALE GENOMIC DNA]</scope>
    <source>
        <strain evidence="2 3">BS3701</strain>
    </source>
</reference>
<dbReference type="PANTHER" id="PTHR39166:SF1">
    <property type="entry name" value="BLL1166 PROTEIN"/>
    <property type="match status" value="1"/>
</dbReference>
<dbReference type="Pfam" id="PF06042">
    <property type="entry name" value="NTP_transf_6"/>
    <property type="match status" value="1"/>
</dbReference>
<dbReference type="PANTHER" id="PTHR39166">
    <property type="entry name" value="BLL1166 PROTEIN"/>
    <property type="match status" value="1"/>
</dbReference>
<dbReference type="EMBL" id="CP059052">
    <property type="protein sequence ID" value="QLJ16440.1"/>
    <property type="molecule type" value="Genomic_DNA"/>
</dbReference>
<organism evidence="2 3">
    <name type="scientific">Pseudomonas putida</name>
    <name type="common">Arthrobacter siderocapsulatus</name>
    <dbReference type="NCBI Taxonomy" id="303"/>
    <lineage>
        <taxon>Bacteria</taxon>
        <taxon>Pseudomonadati</taxon>
        <taxon>Pseudomonadota</taxon>
        <taxon>Gammaproteobacteria</taxon>
        <taxon>Pseudomonadales</taxon>
        <taxon>Pseudomonadaceae</taxon>
        <taxon>Pseudomonas</taxon>
    </lineage>
</organism>
<evidence type="ECO:0000313" key="1">
    <source>
        <dbReference type="EMBL" id="QLJ15724.1"/>
    </source>
</evidence>
<keyword evidence="2" id="KW-0808">Transferase</keyword>